<evidence type="ECO:0008006" key="4">
    <source>
        <dbReference type="Google" id="ProtNLM"/>
    </source>
</evidence>
<dbReference type="KEGG" id="mtt:Ftrac_2242"/>
<dbReference type="HOGENOM" id="CLU_1359061_0_0_10"/>
<dbReference type="OrthoDB" id="883248at2"/>
<feature type="signal peptide" evidence="1">
    <location>
        <begin position="1"/>
        <end position="21"/>
    </location>
</feature>
<sequence>MQRFSILVVALILFASFQITAQNKPAALIKGESASVAENLVKVETFYPNLLGVSYEMKIRKEFAIYSMMGLLGHYGGGSISQATYGVSSYYVLTPQVMVQPRFYHNLSKRAASDKNTAYNSANYVGFAARFYDEGLFLTNAENYPKGSAILDIMLSYGLQRNFFKRLNFDMAIQPGIEFTSAGAGAFIGINLQLGIIVFSN</sequence>
<proteinExistence type="predicted"/>
<protein>
    <recommendedName>
        <fullName evidence="4">Secreted protein</fullName>
    </recommendedName>
</protein>
<name>E4TVX3_MARTH</name>
<reference evidence="2 3" key="1">
    <citation type="journal article" date="2011" name="Stand. Genomic Sci.">
        <title>Complete genome sequence of Marivirga tractuosa type strain (H-43).</title>
        <authorList>
            <person name="Pagani I."/>
            <person name="Chertkov O."/>
            <person name="Lapidus A."/>
            <person name="Lucas S."/>
            <person name="Del Rio T.G."/>
            <person name="Tice H."/>
            <person name="Copeland A."/>
            <person name="Cheng J.F."/>
            <person name="Nolan M."/>
            <person name="Saunders E."/>
            <person name="Pitluck S."/>
            <person name="Held B."/>
            <person name="Goodwin L."/>
            <person name="Liolios K."/>
            <person name="Ovchinikova G."/>
            <person name="Ivanova N."/>
            <person name="Mavromatis K."/>
            <person name="Pati A."/>
            <person name="Chen A."/>
            <person name="Palaniappan K."/>
            <person name="Land M."/>
            <person name="Hauser L."/>
            <person name="Jeffries C.D."/>
            <person name="Detter J.C."/>
            <person name="Han C."/>
            <person name="Tapia R."/>
            <person name="Ngatchou-Djao O.D."/>
            <person name="Rohde M."/>
            <person name="Goker M."/>
            <person name="Spring S."/>
            <person name="Sikorski J."/>
            <person name="Woyke T."/>
            <person name="Bristow J."/>
            <person name="Eisen J.A."/>
            <person name="Markowitz V."/>
            <person name="Hugenholtz P."/>
            <person name="Klenk H.P."/>
            <person name="Kyrpides N.C."/>
        </authorList>
    </citation>
    <scope>NUCLEOTIDE SEQUENCE [LARGE SCALE GENOMIC DNA]</scope>
    <source>
        <strain evidence="3">ATCC 23168 / DSM 4126 / NBRC 15989 / NCIMB 1408 / VKM B-1430 / H-43</strain>
    </source>
</reference>
<evidence type="ECO:0000313" key="2">
    <source>
        <dbReference type="EMBL" id="ADR22221.1"/>
    </source>
</evidence>
<gene>
    <name evidence="2" type="ordered locus">Ftrac_2242</name>
</gene>
<evidence type="ECO:0000313" key="3">
    <source>
        <dbReference type="Proteomes" id="UP000008720"/>
    </source>
</evidence>
<dbReference type="EMBL" id="CP002349">
    <property type="protein sequence ID" value="ADR22221.1"/>
    <property type="molecule type" value="Genomic_DNA"/>
</dbReference>
<feature type="chain" id="PRO_5003189974" description="Secreted protein" evidence="1">
    <location>
        <begin position="22"/>
        <end position="201"/>
    </location>
</feature>
<dbReference type="AlphaFoldDB" id="E4TVX3"/>
<accession>E4TVX3</accession>
<dbReference type="Proteomes" id="UP000008720">
    <property type="component" value="Chromosome"/>
</dbReference>
<keyword evidence="1" id="KW-0732">Signal</keyword>
<keyword evidence="3" id="KW-1185">Reference proteome</keyword>
<dbReference type="RefSeq" id="WP_013454364.1">
    <property type="nucleotide sequence ID" value="NC_014759.1"/>
</dbReference>
<dbReference type="STRING" id="643867.Ftrac_2242"/>
<evidence type="ECO:0000256" key="1">
    <source>
        <dbReference type="SAM" id="SignalP"/>
    </source>
</evidence>
<organism evidence="2 3">
    <name type="scientific">Marivirga tractuosa (strain ATCC 23168 / DSM 4126 / NBRC 15989 / NCIMB 1408 / VKM B-1430 / H-43)</name>
    <name type="common">Microscilla tractuosa</name>
    <name type="synonym">Flexibacter tractuosus</name>
    <dbReference type="NCBI Taxonomy" id="643867"/>
    <lineage>
        <taxon>Bacteria</taxon>
        <taxon>Pseudomonadati</taxon>
        <taxon>Bacteroidota</taxon>
        <taxon>Cytophagia</taxon>
        <taxon>Cytophagales</taxon>
        <taxon>Marivirgaceae</taxon>
        <taxon>Marivirga</taxon>
    </lineage>
</organism>